<dbReference type="Gramene" id="Pp3c5_10280V3.1">
    <property type="protein sequence ID" value="Pp3c5_10280V3.1"/>
    <property type="gene ID" value="Pp3c5_10280"/>
</dbReference>
<feature type="transmembrane region" description="Helical" evidence="1">
    <location>
        <begin position="40"/>
        <end position="62"/>
    </location>
</feature>
<reference evidence="2 4" key="1">
    <citation type="journal article" date="2008" name="Science">
        <title>The Physcomitrella genome reveals evolutionary insights into the conquest of land by plants.</title>
        <authorList>
            <person name="Rensing S."/>
            <person name="Lang D."/>
            <person name="Zimmer A."/>
            <person name="Terry A."/>
            <person name="Salamov A."/>
            <person name="Shapiro H."/>
            <person name="Nishiyama T."/>
            <person name="Perroud P.-F."/>
            <person name="Lindquist E."/>
            <person name="Kamisugi Y."/>
            <person name="Tanahashi T."/>
            <person name="Sakakibara K."/>
            <person name="Fujita T."/>
            <person name="Oishi K."/>
            <person name="Shin-I T."/>
            <person name="Kuroki Y."/>
            <person name="Toyoda A."/>
            <person name="Suzuki Y."/>
            <person name="Hashimoto A."/>
            <person name="Yamaguchi K."/>
            <person name="Sugano A."/>
            <person name="Kohara Y."/>
            <person name="Fujiyama A."/>
            <person name="Anterola A."/>
            <person name="Aoki S."/>
            <person name="Ashton N."/>
            <person name="Barbazuk W.B."/>
            <person name="Barker E."/>
            <person name="Bennetzen J."/>
            <person name="Bezanilla M."/>
            <person name="Blankenship R."/>
            <person name="Cho S.H."/>
            <person name="Dutcher S."/>
            <person name="Estelle M."/>
            <person name="Fawcett J.A."/>
            <person name="Gundlach H."/>
            <person name="Hanada K."/>
            <person name="Heyl A."/>
            <person name="Hicks K.A."/>
            <person name="Hugh J."/>
            <person name="Lohr M."/>
            <person name="Mayer K."/>
            <person name="Melkozernov A."/>
            <person name="Murata T."/>
            <person name="Nelson D."/>
            <person name="Pils B."/>
            <person name="Prigge M."/>
            <person name="Reiss B."/>
            <person name="Renner T."/>
            <person name="Rombauts S."/>
            <person name="Rushton P."/>
            <person name="Sanderfoot A."/>
            <person name="Schween G."/>
            <person name="Shiu S.-H."/>
            <person name="Stueber K."/>
            <person name="Theodoulou F.L."/>
            <person name="Tu H."/>
            <person name="Van de Peer Y."/>
            <person name="Verrier P.J."/>
            <person name="Waters E."/>
            <person name="Wood A."/>
            <person name="Yang L."/>
            <person name="Cove D."/>
            <person name="Cuming A."/>
            <person name="Hasebe M."/>
            <person name="Lucas S."/>
            <person name="Mishler D.B."/>
            <person name="Reski R."/>
            <person name="Grigoriev I."/>
            <person name="Quatrano R.S."/>
            <person name="Boore J.L."/>
        </authorList>
    </citation>
    <scope>NUCLEOTIDE SEQUENCE [LARGE SCALE GENOMIC DNA]</scope>
    <source>
        <strain evidence="3 4">cv. Gransden 2004</strain>
    </source>
</reference>
<gene>
    <name evidence="2" type="ORF">PHYPA_007487</name>
</gene>
<keyword evidence="1" id="KW-0812">Transmembrane</keyword>
<feature type="transmembrane region" description="Helical" evidence="1">
    <location>
        <begin position="69"/>
        <end position="86"/>
    </location>
</feature>
<dbReference type="EnsemblPlants" id="Pp3c5_10280V3.1">
    <property type="protein sequence ID" value="Pp3c5_10280V3.1"/>
    <property type="gene ID" value="Pp3c5_10280"/>
</dbReference>
<keyword evidence="1" id="KW-1133">Transmembrane helix</keyword>
<dbReference type="EnsemblPlants" id="Pp3c5_10280V3.2">
    <property type="protein sequence ID" value="Pp3c5_10280V3.2"/>
    <property type="gene ID" value="Pp3c5_10280"/>
</dbReference>
<dbReference type="InParanoid" id="A0A2K1KJ54"/>
<dbReference type="Gramene" id="Pp3c5_10280V3.2">
    <property type="protein sequence ID" value="Pp3c5_10280V3.2"/>
    <property type="gene ID" value="Pp3c5_10280"/>
</dbReference>
<keyword evidence="4" id="KW-1185">Reference proteome</keyword>
<name>A0A2K1KJ54_PHYPA</name>
<evidence type="ECO:0000256" key="1">
    <source>
        <dbReference type="SAM" id="Phobius"/>
    </source>
</evidence>
<sequence length="103" mass="11003">MGAATLIATAVPIALAATANVEGHLPHLHLVETASKCTLYVFSSSLSFFLSLFIFIFIFSPLYAFNSSFLCMVMLLGFAATMWRMIASADTTAIVLTATATSE</sequence>
<dbReference type="Proteomes" id="UP000006727">
    <property type="component" value="Chromosome 5"/>
</dbReference>
<accession>A0A2K1KJ54</accession>
<evidence type="ECO:0000313" key="3">
    <source>
        <dbReference type="EnsemblPlants" id="Pp3c5_10280V3.1"/>
    </source>
</evidence>
<keyword evidence="1" id="KW-0472">Membrane</keyword>
<evidence type="ECO:0000313" key="4">
    <source>
        <dbReference type="Proteomes" id="UP000006727"/>
    </source>
</evidence>
<protein>
    <submittedName>
        <fullName evidence="2 3">Uncharacterized protein</fullName>
    </submittedName>
</protein>
<reference evidence="2 4" key="2">
    <citation type="journal article" date="2018" name="Plant J.">
        <title>The Physcomitrella patens chromosome-scale assembly reveals moss genome structure and evolution.</title>
        <authorList>
            <person name="Lang D."/>
            <person name="Ullrich K.K."/>
            <person name="Murat F."/>
            <person name="Fuchs J."/>
            <person name="Jenkins J."/>
            <person name="Haas F.B."/>
            <person name="Piednoel M."/>
            <person name="Gundlach H."/>
            <person name="Van Bel M."/>
            <person name="Meyberg R."/>
            <person name="Vives C."/>
            <person name="Morata J."/>
            <person name="Symeonidi A."/>
            <person name="Hiss M."/>
            <person name="Muchero W."/>
            <person name="Kamisugi Y."/>
            <person name="Saleh O."/>
            <person name="Blanc G."/>
            <person name="Decker E.L."/>
            <person name="van Gessel N."/>
            <person name="Grimwood J."/>
            <person name="Hayes R.D."/>
            <person name="Graham S.W."/>
            <person name="Gunter L.E."/>
            <person name="McDaniel S.F."/>
            <person name="Hoernstein S.N.W."/>
            <person name="Larsson A."/>
            <person name="Li F.W."/>
            <person name="Perroud P.F."/>
            <person name="Phillips J."/>
            <person name="Ranjan P."/>
            <person name="Rokshar D.S."/>
            <person name="Rothfels C.J."/>
            <person name="Schneider L."/>
            <person name="Shu S."/>
            <person name="Stevenson D.W."/>
            <person name="Thummler F."/>
            <person name="Tillich M."/>
            <person name="Villarreal Aguilar J.C."/>
            <person name="Widiez T."/>
            <person name="Wong G.K."/>
            <person name="Wymore A."/>
            <person name="Zhang Y."/>
            <person name="Zimmer A.D."/>
            <person name="Quatrano R.S."/>
            <person name="Mayer K.F.X."/>
            <person name="Goodstein D."/>
            <person name="Casacuberta J.M."/>
            <person name="Vandepoele K."/>
            <person name="Reski R."/>
            <person name="Cuming A.C."/>
            <person name="Tuskan G.A."/>
            <person name="Maumus F."/>
            <person name="Salse J."/>
            <person name="Schmutz J."/>
            <person name="Rensing S.A."/>
        </authorList>
    </citation>
    <scope>NUCLEOTIDE SEQUENCE [LARGE SCALE GENOMIC DNA]</scope>
    <source>
        <strain evidence="3 4">cv. Gransden 2004</strain>
    </source>
</reference>
<dbReference type="AlphaFoldDB" id="A0A2K1KJ54"/>
<dbReference type="EMBL" id="ABEU02000005">
    <property type="protein sequence ID" value="PNR53812.1"/>
    <property type="molecule type" value="Genomic_DNA"/>
</dbReference>
<evidence type="ECO:0000313" key="2">
    <source>
        <dbReference type="EMBL" id="PNR53812.1"/>
    </source>
</evidence>
<proteinExistence type="predicted"/>
<organism evidence="2">
    <name type="scientific">Physcomitrium patens</name>
    <name type="common">Spreading-leaved earth moss</name>
    <name type="synonym">Physcomitrella patens</name>
    <dbReference type="NCBI Taxonomy" id="3218"/>
    <lineage>
        <taxon>Eukaryota</taxon>
        <taxon>Viridiplantae</taxon>
        <taxon>Streptophyta</taxon>
        <taxon>Embryophyta</taxon>
        <taxon>Bryophyta</taxon>
        <taxon>Bryophytina</taxon>
        <taxon>Bryopsida</taxon>
        <taxon>Funariidae</taxon>
        <taxon>Funariales</taxon>
        <taxon>Funariaceae</taxon>
        <taxon>Physcomitrium</taxon>
    </lineage>
</organism>
<reference evidence="3" key="3">
    <citation type="submission" date="2020-12" db="UniProtKB">
        <authorList>
            <consortium name="EnsemblPlants"/>
        </authorList>
    </citation>
    <scope>IDENTIFICATION</scope>
</reference>